<proteinExistence type="predicted"/>
<dbReference type="InterPro" id="IPR025668">
    <property type="entry name" value="Tnp_DDE_dom"/>
</dbReference>
<feature type="compositionally biased region" description="Basic and acidic residues" evidence="1">
    <location>
        <begin position="198"/>
        <end position="211"/>
    </location>
</feature>
<dbReference type="KEGG" id="pspw:BJG93_16645"/>
<dbReference type="EMBL" id="CP017562">
    <property type="protein sequence ID" value="QXE07237.1"/>
    <property type="molecule type" value="Genomic_DNA"/>
</dbReference>
<evidence type="ECO:0000259" key="2">
    <source>
        <dbReference type="Pfam" id="PF13737"/>
    </source>
</evidence>
<protein>
    <submittedName>
        <fullName evidence="3">Transposase</fullName>
    </submittedName>
</protein>
<dbReference type="RefSeq" id="WP_202904051.1">
    <property type="nucleotide sequence ID" value="NZ_CP017562.2"/>
</dbReference>
<feature type="region of interest" description="Disordered" evidence="1">
    <location>
        <begin position="168"/>
        <end position="211"/>
    </location>
</feature>
<dbReference type="Pfam" id="PF13737">
    <property type="entry name" value="DDE_Tnp_1_5"/>
    <property type="match status" value="1"/>
</dbReference>
<evidence type="ECO:0000313" key="3">
    <source>
        <dbReference type="EMBL" id="QXE07237.1"/>
    </source>
</evidence>
<reference evidence="3" key="1">
    <citation type="submission" date="2016-09" db="EMBL/GenBank/DDBJ databases">
        <title>The Complete Genome of Burkholderia sprentiae wsm5005.</title>
        <authorList>
            <person name="De Meyer S."/>
            <person name="Wang P."/>
            <person name="Terpolilli J."/>
        </authorList>
    </citation>
    <scope>NUCLEOTIDE SEQUENCE [LARGE SCALE GENOMIC DNA]</scope>
    <source>
        <strain evidence="3">WSM5005</strain>
    </source>
</reference>
<name>A0A8F4KI78_9BURK</name>
<feature type="compositionally biased region" description="Basic and acidic residues" evidence="1">
    <location>
        <begin position="177"/>
        <end position="189"/>
    </location>
</feature>
<sequence length="211" mass="24259">MSCKARLKAGQERKRKNPGYRVTNWREYNGSSKKRGKISLYFPEGDLKSQFITASPYVLGVSGRLPLYTRAYVELLYTFYRLFGWGMRQTTGYTEDYWASRGLDIPVPSFGHLCDLFAALDIKVTQRCERLARRLARGEDTSIIIDSTGMSFGRASEWVRAEVRQKGGENAVAQDAPVDRRGNECSRDRDHRHRRFGYRRDGPGAARRYPD</sequence>
<evidence type="ECO:0000256" key="1">
    <source>
        <dbReference type="SAM" id="MobiDB-lite"/>
    </source>
</evidence>
<dbReference type="AlphaFoldDB" id="A0A8F4KI78"/>
<keyword evidence="4" id="KW-1185">Reference proteome</keyword>
<gene>
    <name evidence="3" type="ORF">BJG93_16645</name>
</gene>
<evidence type="ECO:0000313" key="4">
    <source>
        <dbReference type="Proteomes" id="UP000179860"/>
    </source>
</evidence>
<accession>A0A8F4KI78</accession>
<dbReference type="Proteomes" id="UP000179860">
    <property type="component" value="Chromosome 2"/>
</dbReference>
<feature type="domain" description="Transposase DDE" evidence="2">
    <location>
        <begin position="33"/>
        <end position="152"/>
    </location>
</feature>
<organism evidence="3 4">
    <name type="scientific">Paraburkholderia sprentiae WSM5005</name>
    <dbReference type="NCBI Taxonomy" id="754502"/>
    <lineage>
        <taxon>Bacteria</taxon>
        <taxon>Pseudomonadati</taxon>
        <taxon>Pseudomonadota</taxon>
        <taxon>Betaproteobacteria</taxon>
        <taxon>Burkholderiales</taxon>
        <taxon>Burkholderiaceae</taxon>
        <taxon>Paraburkholderia</taxon>
    </lineage>
</organism>